<comment type="caution">
    <text evidence="2">The sequence shown here is derived from an EMBL/GenBank/DDBJ whole genome shotgun (WGS) entry which is preliminary data.</text>
</comment>
<sequence>MFASSFNPAVRPPSRGGAAKVRNVFITRMPHADHVQNYFLPVPSGFSLQVFKAPTMSARPYAAKVDLDYRPMARADSQSRQQSGHVPRQQEPTRKLLKAPPPEEPGFAKRSYEHKPSSGRYAIHAGPVPDTYIYERSISSKAEYPYSPSDVTSECDSIFSVNTQISSGSSSSSVTDSPPNTRMLQIRAASPSPEQSRSRSPPLYHPRGMSTFPLGHSCPSCGEASPPHRTSSTTANKGCYAPYPSRPLPTPPVSARVRKDSILLASERSITSYDTRQHSTSVKHGERVPFPAPLVDEQGRNSMGMQLSRSSSLKGNLSIAIPPPPGLDLVPGGHYEYPPVQGPVLGTEPNYRPHSIPHRRNFDADHTQACLAVARSVRWCDDLICPSPIFPNQRRKGWFNRRGDQLWRNDGSYRAPAPGDVYPPDLEGYPEPGNGWQNEEGTRIDINHRLIPKPPLRSVLKPTNYKCQDGIIAGYLTAAPSSPTDDDE</sequence>
<dbReference type="EMBL" id="JABBWD010000012">
    <property type="protein sequence ID" value="KAG1779258.1"/>
    <property type="molecule type" value="Genomic_DNA"/>
</dbReference>
<gene>
    <name evidence="2" type="ORF">EV702DRAFT_1195235</name>
</gene>
<evidence type="ECO:0000313" key="3">
    <source>
        <dbReference type="Proteomes" id="UP000714275"/>
    </source>
</evidence>
<organism evidence="2 3">
    <name type="scientific">Suillus placidus</name>
    <dbReference type="NCBI Taxonomy" id="48579"/>
    <lineage>
        <taxon>Eukaryota</taxon>
        <taxon>Fungi</taxon>
        <taxon>Dikarya</taxon>
        <taxon>Basidiomycota</taxon>
        <taxon>Agaricomycotina</taxon>
        <taxon>Agaricomycetes</taxon>
        <taxon>Agaricomycetidae</taxon>
        <taxon>Boletales</taxon>
        <taxon>Suillineae</taxon>
        <taxon>Suillaceae</taxon>
        <taxon>Suillus</taxon>
    </lineage>
</organism>
<feature type="compositionally biased region" description="Basic and acidic residues" evidence="1">
    <location>
        <begin position="106"/>
        <end position="116"/>
    </location>
</feature>
<name>A0A9P6ZYU9_9AGAM</name>
<accession>A0A9P6ZYU9</accession>
<feature type="region of interest" description="Disordered" evidence="1">
    <location>
        <begin position="187"/>
        <end position="209"/>
    </location>
</feature>
<feature type="compositionally biased region" description="Low complexity" evidence="1">
    <location>
        <begin position="190"/>
        <end position="202"/>
    </location>
</feature>
<evidence type="ECO:0000313" key="2">
    <source>
        <dbReference type="EMBL" id="KAG1779258.1"/>
    </source>
</evidence>
<proteinExistence type="predicted"/>
<dbReference type="AlphaFoldDB" id="A0A9P6ZYU9"/>
<protein>
    <submittedName>
        <fullName evidence="2">Uncharacterized protein</fullName>
    </submittedName>
</protein>
<dbReference type="Proteomes" id="UP000714275">
    <property type="component" value="Unassembled WGS sequence"/>
</dbReference>
<dbReference type="OrthoDB" id="3255922at2759"/>
<reference evidence="2" key="1">
    <citation type="journal article" date="2020" name="New Phytol.">
        <title>Comparative genomics reveals dynamic genome evolution in host specialist ectomycorrhizal fungi.</title>
        <authorList>
            <person name="Lofgren L.A."/>
            <person name="Nguyen N.H."/>
            <person name="Vilgalys R."/>
            <person name="Ruytinx J."/>
            <person name="Liao H.L."/>
            <person name="Branco S."/>
            <person name="Kuo A."/>
            <person name="LaButti K."/>
            <person name="Lipzen A."/>
            <person name="Andreopoulos W."/>
            <person name="Pangilinan J."/>
            <person name="Riley R."/>
            <person name="Hundley H."/>
            <person name="Na H."/>
            <person name="Barry K."/>
            <person name="Grigoriev I.V."/>
            <person name="Stajich J.E."/>
            <person name="Kennedy P.G."/>
        </authorList>
    </citation>
    <scope>NUCLEOTIDE SEQUENCE</scope>
    <source>
        <strain evidence="2">DOB743</strain>
    </source>
</reference>
<keyword evidence="3" id="KW-1185">Reference proteome</keyword>
<feature type="region of interest" description="Disordered" evidence="1">
    <location>
        <begin position="74"/>
        <end position="125"/>
    </location>
</feature>
<evidence type="ECO:0000256" key="1">
    <source>
        <dbReference type="SAM" id="MobiDB-lite"/>
    </source>
</evidence>
<feature type="region of interest" description="Disordered" evidence="1">
    <location>
        <begin position="274"/>
        <end position="298"/>
    </location>
</feature>